<gene>
    <name evidence="2" type="ordered locus">Caci_2826</name>
</gene>
<dbReference type="HOGENOM" id="CLU_1458810_0_0_11"/>
<dbReference type="KEGG" id="cai:Caci_2826"/>
<dbReference type="STRING" id="479433.Caci_2826"/>
<evidence type="ECO:0000313" key="2">
    <source>
        <dbReference type="EMBL" id="ACU71735.1"/>
    </source>
</evidence>
<keyword evidence="1" id="KW-1133">Transmembrane helix</keyword>
<name>C7Q160_CATAD</name>
<accession>C7Q160</accession>
<evidence type="ECO:0000256" key="1">
    <source>
        <dbReference type="SAM" id="Phobius"/>
    </source>
</evidence>
<dbReference type="Proteomes" id="UP000000851">
    <property type="component" value="Chromosome"/>
</dbReference>
<organism evidence="2 3">
    <name type="scientific">Catenulispora acidiphila (strain DSM 44928 / JCM 14897 / NBRC 102108 / NRRL B-24433 / ID139908)</name>
    <dbReference type="NCBI Taxonomy" id="479433"/>
    <lineage>
        <taxon>Bacteria</taxon>
        <taxon>Bacillati</taxon>
        <taxon>Actinomycetota</taxon>
        <taxon>Actinomycetes</taxon>
        <taxon>Catenulisporales</taxon>
        <taxon>Catenulisporaceae</taxon>
        <taxon>Catenulispora</taxon>
    </lineage>
</organism>
<protein>
    <submittedName>
        <fullName evidence="2">Uncharacterized protein</fullName>
    </submittedName>
</protein>
<proteinExistence type="predicted"/>
<keyword evidence="1" id="KW-0472">Membrane</keyword>
<keyword evidence="1" id="KW-0812">Transmembrane</keyword>
<sequence length="185" mass="19909">MTEVQVPDVPEQDATATLTQAAEQVAGSADAVMQQLKALRTELHDATVKANEDIDAAKAKAAADVAAERRDRRYANAKFGIVVLLDIVLSLVSLGLWYSQDQTNQRLQTSLRQSYVTAQQQQETRIKVLCPLYQVLLTATTHPTSSTPGTPGQLEQFEKAVATIRAGYTTLGCTPALPKLSAPSG</sequence>
<dbReference type="EMBL" id="CP001700">
    <property type="protein sequence ID" value="ACU71735.1"/>
    <property type="molecule type" value="Genomic_DNA"/>
</dbReference>
<reference evidence="2 3" key="1">
    <citation type="journal article" date="2009" name="Stand. Genomic Sci.">
        <title>Complete genome sequence of Catenulispora acidiphila type strain (ID 139908).</title>
        <authorList>
            <person name="Copeland A."/>
            <person name="Lapidus A."/>
            <person name="Glavina Del Rio T."/>
            <person name="Nolan M."/>
            <person name="Lucas S."/>
            <person name="Chen F."/>
            <person name="Tice H."/>
            <person name="Cheng J.F."/>
            <person name="Bruce D."/>
            <person name="Goodwin L."/>
            <person name="Pitluck S."/>
            <person name="Mikhailova N."/>
            <person name="Pati A."/>
            <person name="Ivanova N."/>
            <person name="Mavromatis K."/>
            <person name="Chen A."/>
            <person name="Palaniappan K."/>
            <person name="Chain P."/>
            <person name="Land M."/>
            <person name="Hauser L."/>
            <person name="Chang Y.J."/>
            <person name="Jeffries C.D."/>
            <person name="Chertkov O."/>
            <person name="Brettin T."/>
            <person name="Detter J.C."/>
            <person name="Han C."/>
            <person name="Ali Z."/>
            <person name="Tindall B.J."/>
            <person name="Goker M."/>
            <person name="Bristow J."/>
            <person name="Eisen J.A."/>
            <person name="Markowitz V."/>
            <person name="Hugenholtz P."/>
            <person name="Kyrpides N.C."/>
            <person name="Klenk H.P."/>
        </authorList>
    </citation>
    <scope>NUCLEOTIDE SEQUENCE [LARGE SCALE GENOMIC DNA]</scope>
    <source>
        <strain evidence="3">DSM 44928 / JCM 14897 / NBRC 102108 / NRRL B-24433 / ID139908</strain>
    </source>
</reference>
<dbReference type="InParanoid" id="C7Q160"/>
<evidence type="ECO:0000313" key="3">
    <source>
        <dbReference type="Proteomes" id="UP000000851"/>
    </source>
</evidence>
<keyword evidence="3" id="KW-1185">Reference proteome</keyword>
<feature type="transmembrane region" description="Helical" evidence="1">
    <location>
        <begin position="79"/>
        <end position="98"/>
    </location>
</feature>
<dbReference type="RefSeq" id="WP_012787028.1">
    <property type="nucleotide sequence ID" value="NC_013131.1"/>
</dbReference>
<dbReference type="AlphaFoldDB" id="C7Q160"/>